<feature type="site" description="Important for catalytic activity, responsible for pKa modulation of the active site Glu and correct orientation of both the proton donor and substrate" evidence="5">
    <location>
        <position position="127"/>
    </location>
</feature>
<feature type="active site" description="Proton donor" evidence="4">
    <location>
        <position position="187"/>
    </location>
</feature>
<dbReference type="Proteomes" id="UP000532194">
    <property type="component" value="Unassembled WGS sequence"/>
</dbReference>
<evidence type="ECO:0000256" key="6">
    <source>
        <dbReference type="RuleBase" id="RU361187"/>
    </source>
</evidence>
<evidence type="ECO:0000256" key="5">
    <source>
        <dbReference type="PIRSR" id="PIRSR606710-2"/>
    </source>
</evidence>
<dbReference type="Pfam" id="PF04616">
    <property type="entry name" value="Glyco_hydro_43"/>
    <property type="match status" value="1"/>
</dbReference>
<reference evidence="8 9" key="1">
    <citation type="submission" date="2020-02" db="EMBL/GenBank/DDBJ databases">
        <title>Characterization of phylogenetic diversity of novel bifidobacterial species isolated in Czech ZOOs.</title>
        <authorList>
            <person name="Lugli G.A."/>
            <person name="Vera N.B."/>
            <person name="Ventura M."/>
        </authorList>
    </citation>
    <scope>NUCLEOTIDE SEQUENCE [LARGE SCALE GENOMIC DNA]</scope>
    <source>
        <strain evidence="8 9">DSM 109957</strain>
    </source>
</reference>
<dbReference type="AlphaFoldDB" id="A0A7Y0HTI0"/>
<dbReference type="InterPro" id="IPR013320">
    <property type="entry name" value="ConA-like_dom_sf"/>
</dbReference>
<dbReference type="GO" id="GO:0004553">
    <property type="term" value="F:hydrolase activity, hydrolyzing O-glycosyl compounds"/>
    <property type="evidence" value="ECO:0007669"/>
    <property type="project" value="InterPro"/>
</dbReference>
<dbReference type="CDD" id="cd09000">
    <property type="entry name" value="GH43_SXA-like"/>
    <property type="match status" value="1"/>
</dbReference>
<keyword evidence="3 6" id="KW-0326">Glycosidase</keyword>
<dbReference type="EMBL" id="JAAIII010000002">
    <property type="protein sequence ID" value="NMM93709.1"/>
    <property type="molecule type" value="Genomic_DNA"/>
</dbReference>
<dbReference type="RefSeq" id="WP_169171859.1">
    <property type="nucleotide sequence ID" value="NZ_JAAIII010000002.1"/>
</dbReference>
<evidence type="ECO:0000313" key="8">
    <source>
        <dbReference type="EMBL" id="NMM93709.1"/>
    </source>
</evidence>
<sequence length="538" mass="60559">MQIHNPVLTGFHADPSIIRVNDTYYIANSTFEWWPGVRIHESKDLAHWNYVTCPLNRVSQLDMRGNPSSGGIWAPDLSYADGKFWLVYTDVKVVGGAFKDGTNYLVTADDIRGPWSEPVRLNGVGFDASLFHDDDGRKYLVQQTWDFRAGHHRFDGITLTEFDVETMRLKPHTARTIWAGTDVKVVEGPHLYKINGWYYLFCAEGGTSYEHQESVARSRSLDAHSFEVSPLGAFLTNFDTPRSPLQKQGHGSLVETPGGEWYYASLCGRPWREDNESFNGCRGWCTLGRETSIQQVAWNDEGWPFVVSGHGGLLEVSAPSDAVETIAPTDYDIHDCFEAAELEHDWNTLRVPFGPDMGHVGGGELTLYGQGSLCNLFDLSLVARRWRDFDFDARVQVQFNPDNYMQMAGLTNYYCDGAWSWAYVTWDDARACRVIGAAQNDFGNYTDLGESAVPVPDDVEQIWLGTRVRTGTYTYEYSFDGEHWQDLPGTYDAKLLSDDYVLTKTGAFFTGAFVGLAAVDLAGYRTPASFTNFSYEHR</sequence>
<evidence type="ECO:0000256" key="3">
    <source>
        <dbReference type="ARBA" id="ARBA00023295"/>
    </source>
</evidence>
<feature type="active site" description="Proton acceptor" evidence="4">
    <location>
        <position position="14"/>
    </location>
</feature>
<dbReference type="InterPro" id="IPR041542">
    <property type="entry name" value="GH43_C2"/>
</dbReference>
<evidence type="ECO:0000313" key="9">
    <source>
        <dbReference type="Proteomes" id="UP000532194"/>
    </source>
</evidence>
<comment type="caution">
    <text evidence="8">The sequence shown here is derived from an EMBL/GenBank/DDBJ whole genome shotgun (WGS) entry which is preliminary data.</text>
</comment>
<accession>A0A7Y0HTI0</accession>
<dbReference type="SUPFAM" id="SSF49899">
    <property type="entry name" value="Concanavalin A-like lectins/glucanases"/>
    <property type="match status" value="1"/>
</dbReference>
<keyword evidence="2 6" id="KW-0378">Hydrolase</keyword>
<organism evidence="8 9">
    <name type="scientific">Bifidobacterium oedipodis</name>
    <dbReference type="NCBI Taxonomy" id="2675322"/>
    <lineage>
        <taxon>Bacteria</taxon>
        <taxon>Bacillati</taxon>
        <taxon>Actinomycetota</taxon>
        <taxon>Actinomycetes</taxon>
        <taxon>Bifidobacteriales</taxon>
        <taxon>Bifidobacteriaceae</taxon>
        <taxon>Bifidobacterium</taxon>
    </lineage>
</organism>
<dbReference type="Gene3D" id="2.60.120.200">
    <property type="match status" value="1"/>
</dbReference>
<dbReference type="PANTHER" id="PTHR42812:SF12">
    <property type="entry name" value="BETA-XYLOSIDASE-RELATED"/>
    <property type="match status" value="1"/>
</dbReference>
<dbReference type="InterPro" id="IPR006710">
    <property type="entry name" value="Glyco_hydro_43"/>
</dbReference>
<dbReference type="GO" id="GO:0005975">
    <property type="term" value="P:carbohydrate metabolic process"/>
    <property type="evidence" value="ECO:0007669"/>
    <property type="project" value="InterPro"/>
</dbReference>
<dbReference type="PANTHER" id="PTHR42812">
    <property type="entry name" value="BETA-XYLOSIDASE"/>
    <property type="match status" value="1"/>
</dbReference>
<comment type="similarity">
    <text evidence="1 6">Belongs to the glycosyl hydrolase 43 family.</text>
</comment>
<gene>
    <name evidence="8" type="ORF">G1C95_0894</name>
</gene>
<evidence type="ECO:0000259" key="7">
    <source>
        <dbReference type="Pfam" id="PF17851"/>
    </source>
</evidence>
<feature type="domain" description="Beta-xylosidase C-terminal Concanavalin A-like" evidence="7">
    <location>
        <begin position="335"/>
        <end position="536"/>
    </location>
</feature>
<name>A0A7Y0HTI0_9BIFI</name>
<dbReference type="SUPFAM" id="SSF75005">
    <property type="entry name" value="Arabinanase/levansucrase/invertase"/>
    <property type="match status" value="1"/>
</dbReference>
<evidence type="ECO:0000256" key="2">
    <source>
        <dbReference type="ARBA" id="ARBA00022801"/>
    </source>
</evidence>
<keyword evidence="9" id="KW-1185">Reference proteome</keyword>
<dbReference type="Gene3D" id="2.115.10.20">
    <property type="entry name" value="Glycosyl hydrolase domain, family 43"/>
    <property type="match status" value="1"/>
</dbReference>
<protein>
    <submittedName>
        <fullName evidence="8">Beta-xylosidase</fullName>
    </submittedName>
</protein>
<dbReference type="InterPro" id="IPR051795">
    <property type="entry name" value="Glycosyl_Hydrlase_43"/>
</dbReference>
<dbReference type="Pfam" id="PF17851">
    <property type="entry name" value="GH43_C2"/>
    <property type="match status" value="1"/>
</dbReference>
<evidence type="ECO:0000256" key="4">
    <source>
        <dbReference type="PIRSR" id="PIRSR606710-1"/>
    </source>
</evidence>
<proteinExistence type="inferred from homology"/>
<dbReference type="InterPro" id="IPR023296">
    <property type="entry name" value="Glyco_hydro_beta-prop_sf"/>
</dbReference>
<evidence type="ECO:0000256" key="1">
    <source>
        <dbReference type="ARBA" id="ARBA00009865"/>
    </source>
</evidence>